<dbReference type="InterPro" id="IPR017853">
    <property type="entry name" value="GH"/>
</dbReference>
<dbReference type="Pfam" id="PF17967">
    <property type="entry name" value="Pullulanase_N2"/>
    <property type="match status" value="1"/>
</dbReference>
<dbReference type="Gene3D" id="3.20.20.80">
    <property type="entry name" value="Glycosidases"/>
    <property type="match status" value="1"/>
</dbReference>
<evidence type="ECO:0000256" key="8">
    <source>
        <dbReference type="SAM" id="SignalP"/>
    </source>
</evidence>
<dbReference type="CDD" id="cd10315">
    <property type="entry name" value="CBM41_pullulanase"/>
    <property type="match status" value="1"/>
</dbReference>
<dbReference type="Gene3D" id="2.60.40.1110">
    <property type="match status" value="2"/>
</dbReference>
<dbReference type="InterPro" id="IPR006047">
    <property type="entry name" value="GH13_cat_dom"/>
</dbReference>
<proteinExistence type="inferred from homology"/>
<dbReference type="GO" id="GO:0016787">
    <property type="term" value="F:hydrolase activity"/>
    <property type="evidence" value="ECO:0007669"/>
    <property type="project" value="UniProtKB-KW"/>
</dbReference>
<dbReference type="Pfam" id="PF03714">
    <property type="entry name" value="PUD"/>
    <property type="match status" value="2"/>
</dbReference>
<evidence type="ECO:0000256" key="6">
    <source>
        <dbReference type="ARBA" id="ARBA00023295"/>
    </source>
</evidence>
<comment type="similarity">
    <text evidence="1">Belongs to the glycosyl hydrolase 13 family.</text>
</comment>
<comment type="caution">
    <text evidence="10">The sequence shown here is derived from an EMBL/GenBank/DDBJ whole genome shotgun (WGS) entry which is preliminary data.</text>
</comment>
<evidence type="ECO:0000256" key="1">
    <source>
        <dbReference type="ARBA" id="ARBA00008061"/>
    </source>
</evidence>
<evidence type="ECO:0000313" key="11">
    <source>
        <dbReference type="Proteomes" id="UP001348265"/>
    </source>
</evidence>
<organism evidence="10 11">
    <name type="scientific">Streptomyces chrestomyceticus</name>
    <dbReference type="NCBI Taxonomy" id="68185"/>
    <lineage>
        <taxon>Bacteria</taxon>
        <taxon>Bacillati</taxon>
        <taxon>Actinomycetota</taxon>
        <taxon>Actinomycetes</taxon>
        <taxon>Kitasatosporales</taxon>
        <taxon>Streptomycetaceae</taxon>
        <taxon>Streptomyces</taxon>
    </lineage>
</organism>
<evidence type="ECO:0000256" key="2">
    <source>
        <dbReference type="ARBA" id="ARBA00017303"/>
    </source>
</evidence>
<dbReference type="SMART" id="SM00642">
    <property type="entry name" value="Aamy"/>
    <property type="match status" value="1"/>
</dbReference>
<dbReference type="InterPro" id="IPR013784">
    <property type="entry name" value="Carb-bd-like_fold"/>
</dbReference>
<dbReference type="PANTHER" id="PTHR10357:SF209">
    <property type="entry name" value="PERIPLASMIC ALPHA-AMYLASE"/>
    <property type="match status" value="1"/>
</dbReference>
<dbReference type="SUPFAM" id="SSF51011">
    <property type="entry name" value="Glycosyl hydrolase domain"/>
    <property type="match status" value="1"/>
</dbReference>
<feature type="region of interest" description="Disordered" evidence="7">
    <location>
        <begin position="789"/>
        <end position="808"/>
    </location>
</feature>
<keyword evidence="11" id="KW-1185">Reference proteome</keyword>
<evidence type="ECO:0000259" key="9">
    <source>
        <dbReference type="SMART" id="SM00642"/>
    </source>
</evidence>
<dbReference type="SUPFAM" id="SSF81296">
    <property type="entry name" value="E set domains"/>
    <property type="match status" value="1"/>
</dbReference>
<dbReference type="EMBL" id="JAVFKM010000004">
    <property type="protein sequence ID" value="MEF3113524.1"/>
    <property type="molecule type" value="Genomic_DNA"/>
</dbReference>
<evidence type="ECO:0000313" key="10">
    <source>
        <dbReference type="EMBL" id="MEF3113524.1"/>
    </source>
</evidence>
<dbReference type="PANTHER" id="PTHR10357">
    <property type="entry name" value="ALPHA-AMYLASE FAMILY MEMBER"/>
    <property type="match status" value="1"/>
</dbReference>
<feature type="chain" id="PRO_5046669609" description="Alpha-amylase" evidence="8">
    <location>
        <begin position="29"/>
        <end position="1037"/>
    </location>
</feature>
<dbReference type="Pfam" id="PF02806">
    <property type="entry name" value="Alpha-amylase_C"/>
    <property type="match status" value="1"/>
</dbReference>
<feature type="region of interest" description="Disordered" evidence="7">
    <location>
        <begin position="209"/>
        <end position="237"/>
    </location>
</feature>
<dbReference type="InterPro" id="IPR014756">
    <property type="entry name" value="Ig_E-set"/>
</dbReference>
<keyword evidence="3 8" id="KW-0732">Signal</keyword>
<feature type="signal peptide" evidence="8">
    <location>
        <begin position="1"/>
        <end position="28"/>
    </location>
</feature>
<name>A0ABU7WQV9_9ACTN</name>
<evidence type="ECO:0000256" key="7">
    <source>
        <dbReference type="SAM" id="MobiDB-lite"/>
    </source>
</evidence>
<dbReference type="InterPro" id="IPR013780">
    <property type="entry name" value="Glyco_hydro_b"/>
</dbReference>
<dbReference type="SUPFAM" id="SSF49452">
    <property type="entry name" value="Starch-binding domain-like"/>
    <property type="match status" value="2"/>
</dbReference>
<gene>
    <name evidence="10" type="ORF">RB636_09975</name>
</gene>
<dbReference type="Gene3D" id="2.60.40.1130">
    <property type="entry name" value="Rab geranylgeranyltransferase alpha-subunit, insert domain"/>
    <property type="match status" value="1"/>
</dbReference>
<dbReference type="CDD" id="cd11339">
    <property type="entry name" value="AmyAc_bac_CMD_like_2"/>
    <property type="match status" value="1"/>
</dbReference>
<accession>A0ABU7WQV9</accession>
<feature type="region of interest" description="Disordered" evidence="7">
    <location>
        <begin position="26"/>
        <end position="48"/>
    </location>
</feature>
<feature type="region of interest" description="Disordered" evidence="7">
    <location>
        <begin position="694"/>
        <end position="713"/>
    </location>
</feature>
<dbReference type="Proteomes" id="UP001348265">
    <property type="component" value="Unassembled WGS sequence"/>
</dbReference>
<evidence type="ECO:0000256" key="4">
    <source>
        <dbReference type="ARBA" id="ARBA00022801"/>
    </source>
</evidence>
<dbReference type="InterPro" id="IPR006048">
    <property type="entry name" value="A-amylase/branching_C"/>
</dbReference>
<protein>
    <recommendedName>
        <fullName evidence="2">Alpha-amylase</fullName>
    </recommendedName>
</protein>
<dbReference type="Gene3D" id="2.60.40.1180">
    <property type="entry name" value="Golgi alpha-mannosidase II"/>
    <property type="match status" value="1"/>
</dbReference>
<dbReference type="InterPro" id="IPR040671">
    <property type="entry name" value="Pullulanase_N2"/>
</dbReference>
<evidence type="ECO:0000256" key="5">
    <source>
        <dbReference type="ARBA" id="ARBA00022837"/>
    </source>
</evidence>
<evidence type="ECO:0000256" key="3">
    <source>
        <dbReference type="ARBA" id="ARBA00022729"/>
    </source>
</evidence>
<dbReference type="SUPFAM" id="SSF51445">
    <property type="entry name" value="(Trans)glycosidases"/>
    <property type="match status" value="1"/>
</dbReference>
<sequence>MAGPRHLAPAALALALFAAALPPSASRAAAVGPPPPPSDARLAREPARPAVSREQFYLLLPDRFADGSPANNRGGLTGDRTATGYDPTDKNFFQGGDLRGVIEHLDYIKGLGTTAIWLAPVFRNKPVTVRDGRASGNYHGYAITDFTRTDPHFGTEADLSALIDQAHAKGMKVFFDVITNHTADTIDYAEERHGYRGKGAYPYLDTDGRPFDDSTGMHPTDAAGSPYTPRPATDPRDRKVPAWLNDPAMYHNRGNSTFAGESALYGDFKGMDDLWTERPEVVRGMERIYQKWVHDFAVDGFRVDTAKNVDMAFWTQWATALDRYAARHGRRNFFLFAEAFSADASITAPYVTQGRLDATLDFPFQAAARDFASRSGPAADLAHVFAQDHRYSTDRTNAYSQVTFLGSHDMGRIGSFVAQDHPGAADTELLRRDRLAHELMFFSRGNPVVYSGDEQGFTGSGADADARQPLFASKVPDYLDDDRIGTDRTAASDAYDTTHPLYRAVAALSRLTRQHPALRDGVQTERLAEGSVYAFSRTDVRRGRDYLVAVNNAAEDRTVTLPTGSANTPYEALYGTTGRIRSDADGKITVTVPALSTVVRRAARPPAPPKTAPALRLIAPAAGVSGTAEISADVSGGGHHRVVFAAQAGDGPWKTLGTVDHAPYRITQNITADVAAGTPLRYKAVVVDSAGRTASDRATTTAGRPPAQERPTAARHWAVVHYRRTDGDHTGLRLRTPDGRTADFTGRDAYGAFAWFTPAEGTDETAFTVEKDGVPDGPRRTLRFSAAPEAWTEQGSSAVTATRPPGAYPPQDPAKAIIHYHRPDGDYDGWGLHAWTGAAHPPEWNDPVRPARRDSFGLVFEVPLTGHADSLSYLLHQKEEKDVSVDEALDFSLYGHEVWRVAADPAYLTPALGGAFGLDLATSAATWLDETTVVWRGSGAGVSSQQLVYAPNGGIILRHGALSDEGRWLRLIPTRLTDAQRAAHPQFAGHQAFTIDPRDRRRITEARASRQVIATQRGQDGALLGATGVRLLQQRER</sequence>
<keyword evidence="5" id="KW-0106">Calcium</keyword>
<keyword evidence="4 10" id="KW-0378">Hydrolase</keyword>
<keyword evidence="6" id="KW-0326">Glycosidase</keyword>
<dbReference type="Pfam" id="PF00128">
    <property type="entry name" value="Alpha-amylase"/>
    <property type="match status" value="1"/>
</dbReference>
<feature type="domain" description="Glycosyl hydrolase family 13 catalytic" evidence="9">
    <location>
        <begin position="58"/>
        <end position="512"/>
    </location>
</feature>
<reference evidence="10 11" key="1">
    <citation type="submission" date="2023-08" db="EMBL/GenBank/DDBJ databases">
        <authorList>
            <person name="Sharma P."/>
            <person name="Verma V."/>
            <person name="Mohan M.K."/>
            <person name="Dubey A.K."/>
        </authorList>
    </citation>
    <scope>NUCLEOTIDE SEQUENCE [LARGE SCALE GENOMIC DNA]</scope>
    <source>
        <strain evidence="10 11">ADP4</strain>
    </source>
</reference>
<dbReference type="InterPro" id="IPR005323">
    <property type="entry name" value="CBM41_pullulanase"/>
</dbReference>